<evidence type="ECO:0000313" key="2">
    <source>
        <dbReference type="Proteomes" id="UP000663088"/>
    </source>
</evidence>
<gene>
    <name evidence="1" type="ORF">EM20IM_08560</name>
</gene>
<name>A0ABX7PVC4_9BACT</name>
<reference evidence="1 2" key="1">
    <citation type="submission" date="2020-12" db="EMBL/GenBank/DDBJ databases">
        <authorList>
            <person name="Awala S.I."/>
            <person name="Gwak J.-H."/>
            <person name="Kim S.-J."/>
            <person name="Rhee S.-K."/>
        </authorList>
    </citation>
    <scope>NUCLEOTIDE SEQUENCE [LARGE SCALE GENOMIC DNA]</scope>
    <source>
        <strain evidence="1 2">IT5</strain>
    </source>
</reference>
<dbReference type="Proteomes" id="UP000663088">
    <property type="component" value="Chromosome"/>
</dbReference>
<organism evidence="1 2">
    <name type="scientific">Candidatus Methylacidiphilum infernorum</name>
    <dbReference type="NCBI Taxonomy" id="511746"/>
    <lineage>
        <taxon>Bacteria</taxon>
        <taxon>Pseudomonadati</taxon>
        <taxon>Verrucomicrobiota</taxon>
        <taxon>Methylacidiphilae</taxon>
        <taxon>Methylacidiphilales</taxon>
        <taxon>Methylacidiphilaceae</taxon>
        <taxon>Methylacidiphilum (ex Ratnadevi et al. 2023)</taxon>
    </lineage>
</organism>
<accession>A0ABX7PVC4</accession>
<dbReference type="RefSeq" id="WP_206846247.1">
    <property type="nucleotide sequence ID" value="NZ_CP065956.1"/>
</dbReference>
<protein>
    <submittedName>
        <fullName evidence="1">Uncharacterized protein</fullName>
    </submittedName>
</protein>
<evidence type="ECO:0000313" key="1">
    <source>
        <dbReference type="EMBL" id="QSR86531.1"/>
    </source>
</evidence>
<keyword evidence="2" id="KW-1185">Reference proteome</keyword>
<proteinExistence type="predicted"/>
<dbReference type="EMBL" id="CP065956">
    <property type="protein sequence ID" value="QSR86531.1"/>
    <property type="molecule type" value="Genomic_DNA"/>
</dbReference>
<sequence length="156" mass="18621">MYALILILFILLDCAFNGFSQIYYPLPDYPQLSNLKEQTYQPPYGTPFVQSTWSTWEVKDIHFEEGMPQKRVIQIMGEDYERYDLIDIHYRRGRIMSGFIGAYTQSKSNLEPAHVLKWTYKDVSHYVYEAWFLFSDKNDTLRKIFLRKKPLEIIGQ</sequence>